<organism evidence="2 3">
    <name type="scientific">Bifidobacterium favimelis</name>
    <dbReference type="NCBI Taxonomy" id="3122979"/>
    <lineage>
        <taxon>Bacteria</taxon>
        <taxon>Bacillati</taxon>
        <taxon>Actinomycetota</taxon>
        <taxon>Actinomycetes</taxon>
        <taxon>Bifidobacteriales</taxon>
        <taxon>Bifidobacteriaceae</taxon>
        <taxon>Bifidobacterium</taxon>
    </lineage>
</organism>
<evidence type="ECO:0000313" key="3">
    <source>
        <dbReference type="Proteomes" id="UP001373159"/>
    </source>
</evidence>
<protein>
    <submittedName>
        <fullName evidence="2">Uncharacterized protein</fullName>
    </submittedName>
</protein>
<dbReference type="EMBL" id="JBANBB010000001">
    <property type="protein sequence ID" value="MEK0305977.1"/>
    <property type="molecule type" value="Genomic_DNA"/>
</dbReference>
<evidence type="ECO:0000313" key="2">
    <source>
        <dbReference type="EMBL" id="MEK0305977.1"/>
    </source>
</evidence>
<keyword evidence="1" id="KW-0812">Transmembrane</keyword>
<dbReference type="RefSeq" id="WP_340468524.1">
    <property type="nucleotide sequence ID" value="NZ_JBANBB010000001.1"/>
</dbReference>
<keyword evidence="3" id="KW-1185">Reference proteome</keyword>
<accession>A0ABU8ZLR3</accession>
<dbReference type="Proteomes" id="UP001373159">
    <property type="component" value="Unassembled WGS sequence"/>
</dbReference>
<gene>
    <name evidence="2" type="ORF">V8P97_00570</name>
</gene>
<comment type="caution">
    <text evidence="2">The sequence shown here is derived from an EMBL/GenBank/DDBJ whole genome shotgun (WGS) entry which is preliminary data.</text>
</comment>
<evidence type="ECO:0000256" key="1">
    <source>
        <dbReference type="SAM" id="Phobius"/>
    </source>
</evidence>
<keyword evidence="1" id="KW-0472">Membrane</keyword>
<name>A0ABU8ZLR3_9BIFI</name>
<feature type="transmembrane region" description="Helical" evidence="1">
    <location>
        <begin position="38"/>
        <end position="56"/>
    </location>
</feature>
<reference evidence="2 3" key="1">
    <citation type="submission" date="2024-02" db="EMBL/GenBank/DDBJ databases">
        <title>Bifidobacterium honeyensis sp. nov., isolated from the comb honey.</title>
        <authorList>
            <person name="Liu W."/>
            <person name="Li Y."/>
        </authorList>
    </citation>
    <scope>NUCLEOTIDE SEQUENCE [LARGE SCALE GENOMIC DNA]</scope>
    <source>
        <strain evidence="2 3">IMAU50988</strain>
    </source>
</reference>
<keyword evidence="1" id="KW-1133">Transmembrane helix</keyword>
<proteinExistence type="predicted"/>
<sequence length="74" mass="8008">MKDLSGMSLLVHGKGGRDRMVPLGDGLAGDLSALPKGYVFPFFTAGMSVPTGCMPWSRYLMFRKRADTVLKKAA</sequence>